<dbReference type="Pfam" id="PF00733">
    <property type="entry name" value="Asn_synthase"/>
    <property type="match status" value="1"/>
</dbReference>
<name>A0A381UW95_9ZZZZ</name>
<keyword evidence="5" id="KW-0547">Nucleotide-binding</keyword>
<evidence type="ECO:0000256" key="8">
    <source>
        <dbReference type="ARBA" id="ARBA00022962"/>
    </source>
</evidence>
<dbReference type="Pfam" id="PF13537">
    <property type="entry name" value="GATase_7"/>
    <property type="match status" value="1"/>
</dbReference>
<evidence type="ECO:0000256" key="1">
    <source>
        <dbReference type="ARBA" id="ARBA00005187"/>
    </source>
</evidence>
<dbReference type="GO" id="GO:0006529">
    <property type="term" value="P:asparagine biosynthetic process"/>
    <property type="evidence" value="ECO:0007669"/>
    <property type="project" value="UniProtKB-KW"/>
</dbReference>
<dbReference type="Gene3D" id="3.60.20.10">
    <property type="entry name" value="Glutamine Phosphoribosylpyrophosphate, subunit 1, domain 1"/>
    <property type="match status" value="1"/>
</dbReference>
<dbReference type="EMBL" id="UINC01007269">
    <property type="protein sequence ID" value="SVA32380.1"/>
    <property type="molecule type" value="Genomic_DNA"/>
</dbReference>
<evidence type="ECO:0000256" key="7">
    <source>
        <dbReference type="ARBA" id="ARBA00022888"/>
    </source>
</evidence>
<gene>
    <name evidence="11" type="ORF">METZ01_LOCUS85234</name>
</gene>
<evidence type="ECO:0000256" key="5">
    <source>
        <dbReference type="ARBA" id="ARBA00022741"/>
    </source>
</evidence>
<dbReference type="CDD" id="cd00712">
    <property type="entry name" value="AsnB"/>
    <property type="match status" value="1"/>
</dbReference>
<dbReference type="CDD" id="cd01991">
    <property type="entry name" value="Asn_synthase_B_C"/>
    <property type="match status" value="1"/>
</dbReference>
<dbReference type="PANTHER" id="PTHR11772:SF2">
    <property type="entry name" value="ASPARAGINE SYNTHETASE [GLUTAMINE-HYDROLYZING]"/>
    <property type="match status" value="1"/>
</dbReference>
<dbReference type="InterPro" id="IPR014729">
    <property type="entry name" value="Rossmann-like_a/b/a_fold"/>
</dbReference>
<evidence type="ECO:0000256" key="9">
    <source>
        <dbReference type="ARBA" id="ARBA00048741"/>
    </source>
</evidence>
<dbReference type="PANTHER" id="PTHR11772">
    <property type="entry name" value="ASPARAGINE SYNTHETASE"/>
    <property type="match status" value="1"/>
</dbReference>
<evidence type="ECO:0000256" key="6">
    <source>
        <dbReference type="ARBA" id="ARBA00022840"/>
    </source>
</evidence>
<dbReference type="NCBIfam" id="NF006949">
    <property type="entry name" value="PRK09431.1"/>
    <property type="match status" value="1"/>
</dbReference>
<keyword evidence="4" id="KW-0028">Amino-acid biosynthesis</keyword>
<dbReference type="SUPFAM" id="SSF52402">
    <property type="entry name" value="Adenine nucleotide alpha hydrolases-like"/>
    <property type="match status" value="1"/>
</dbReference>
<dbReference type="GO" id="GO:0004066">
    <property type="term" value="F:asparagine synthase (glutamine-hydrolyzing) activity"/>
    <property type="evidence" value="ECO:0007669"/>
    <property type="project" value="UniProtKB-EC"/>
</dbReference>
<comment type="catalytic activity">
    <reaction evidence="9">
        <text>L-aspartate + L-glutamine + ATP + H2O = L-asparagine + L-glutamate + AMP + diphosphate + H(+)</text>
        <dbReference type="Rhea" id="RHEA:12228"/>
        <dbReference type="ChEBI" id="CHEBI:15377"/>
        <dbReference type="ChEBI" id="CHEBI:15378"/>
        <dbReference type="ChEBI" id="CHEBI:29985"/>
        <dbReference type="ChEBI" id="CHEBI:29991"/>
        <dbReference type="ChEBI" id="CHEBI:30616"/>
        <dbReference type="ChEBI" id="CHEBI:33019"/>
        <dbReference type="ChEBI" id="CHEBI:58048"/>
        <dbReference type="ChEBI" id="CHEBI:58359"/>
        <dbReference type="ChEBI" id="CHEBI:456215"/>
        <dbReference type="EC" id="6.3.5.4"/>
    </reaction>
</comment>
<sequence>MCGIIGLFNINDEQAMRTEALKMAGKIRHRGPDWSGSYSDAHCILMHERLSIVDVEHGAQPLYDTKTKRVLAVNGEIYNHKELEKKLSNPHDFQTNSDCEVLLYLYDEFGTDFLDKIDGIFAFSLYDPNTKDYFIARDHMGIIPLYIGWDENGVTYIASEMKSIEPYCEKMQEFPPGNYYTNGEFTQWYQPNWANEIPTEAVSLPKLRKALEDSVHKQLMCDVPYGVLISGGLDSSVIAAIAAQYSKKRIESGDAEEAWWPRLHSFAIGLEGSPDLANANIVADAIGTVHHECLYTVQEGLDALRDVIYHLETYDVTTIRAATPMYLMARKIKSMGIKMVLSGEGADEVFGGYLYFHMAPNKEELHHETVRKLQKLSKYDCLRANKSMAAWGIEARVPFLGKEFLEYAMNFDPADKMCSDGKAEKYVLRKAFEGLIPDEVLWRQKEQFSDGVGYNWIDSLKANADEKVSDDNLANADRKFPIQPPSTKEGYYYREIFDEMFPSNEAALTVEAGPSIACSSPVAFRWSKEFENMDDPSGRAVAVHSKAVNKV</sequence>
<dbReference type="FunFam" id="3.40.50.620:FF:000031">
    <property type="entry name" value="Asparagine synthase B"/>
    <property type="match status" value="1"/>
</dbReference>
<dbReference type="PROSITE" id="PS51278">
    <property type="entry name" value="GATASE_TYPE_2"/>
    <property type="match status" value="1"/>
</dbReference>
<feature type="domain" description="Glutamine amidotransferase type-2" evidence="10">
    <location>
        <begin position="2"/>
        <end position="185"/>
    </location>
</feature>
<evidence type="ECO:0000256" key="2">
    <source>
        <dbReference type="ARBA" id="ARBA00012737"/>
    </source>
</evidence>
<evidence type="ECO:0000259" key="10">
    <source>
        <dbReference type="PROSITE" id="PS51278"/>
    </source>
</evidence>
<dbReference type="AlphaFoldDB" id="A0A381UW95"/>
<dbReference type="InterPro" id="IPR017932">
    <property type="entry name" value="GATase_2_dom"/>
</dbReference>
<evidence type="ECO:0000256" key="3">
    <source>
        <dbReference type="ARBA" id="ARBA00022598"/>
    </source>
</evidence>
<keyword evidence="7" id="KW-0061">Asparagine biosynthesis</keyword>
<proteinExistence type="predicted"/>
<dbReference type="InterPro" id="IPR001962">
    <property type="entry name" value="Asn_synthase"/>
</dbReference>
<dbReference type="InterPro" id="IPR029055">
    <property type="entry name" value="Ntn_hydrolases_N"/>
</dbReference>
<reference evidence="11" key="1">
    <citation type="submission" date="2018-05" db="EMBL/GenBank/DDBJ databases">
        <authorList>
            <person name="Lanie J.A."/>
            <person name="Ng W.-L."/>
            <person name="Kazmierczak K.M."/>
            <person name="Andrzejewski T.M."/>
            <person name="Davidsen T.M."/>
            <person name="Wayne K.J."/>
            <person name="Tettelin H."/>
            <person name="Glass J.I."/>
            <person name="Rusch D."/>
            <person name="Podicherti R."/>
            <person name="Tsui H.-C.T."/>
            <person name="Winkler M.E."/>
        </authorList>
    </citation>
    <scope>NUCLEOTIDE SEQUENCE</scope>
</reference>
<dbReference type="GO" id="GO:0005524">
    <property type="term" value="F:ATP binding"/>
    <property type="evidence" value="ECO:0007669"/>
    <property type="project" value="UniProtKB-KW"/>
</dbReference>
<dbReference type="Gene3D" id="3.40.50.620">
    <property type="entry name" value="HUPs"/>
    <property type="match status" value="1"/>
</dbReference>
<comment type="pathway">
    <text evidence="1">Amino-acid biosynthesis; L-asparagine biosynthesis; L-asparagine from L-aspartate (L-Gln route): step 1/1.</text>
</comment>
<dbReference type="EC" id="6.3.5.4" evidence="2"/>
<keyword evidence="6" id="KW-0067">ATP-binding</keyword>
<dbReference type="InterPro" id="IPR050795">
    <property type="entry name" value="Asn_Synthetase"/>
</dbReference>
<dbReference type="SUPFAM" id="SSF56235">
    <property type="entry name" value="N-terminal nucleophile aminohydrolases (Ntn hydrolases)"/>
    <property type="match status" value="1"/>
</dbReference>
<keyword evidence="3" id="KW-0436">Ligase</keyword>
<dbReference type="PIRSF" id="PIRSF001589">
    <property type="entry name" value="Asn_synthetase_glu-h"/>
    <property type="match status" value="1"/>
</dbReference>
<organism evidence="11">
    <name type="scientific">marine metagenome</name>
    <dbReference type="NCBI Taxonomy" id="408172"/>
    <lineage>
        <taxon>unclassified sequences</taxon>
        <taxon>metagenomes</taxon>
        <taxon>ecological metagenomes</taxon>
    </lineage>
</organism>
<keyword evidence="8" id="KW-0315">Glutamine amidotransferase</keyword>
<protein>
    <recommendedName>
        <fullName evidence="2">asparagine synthase (glutamine-hydrolyzing)</fullName>
        <ecNumber evidence="2">6.3.5.4</ecNumber>
    </recommendedName>
</protein>
<evidence type="ECO:0000313" key="11">
    <source>
        <dbReference type="EMBL" id="SVA32380.1"/>
    </source>
</evidence>
<dbReference type="InterPro" id="IPR006426">
    <property type="entry name" value="Asn_synth_AEB"/>
</dbReference>
<evidence type="ECO:0000256" key="4">
    <source>
        <dbReference type="ARBA" id="ARBA00022605"/>
    </source>
</evidence>
<dbReference type="InterPro" id="IPR033738">
    <property type="entry name" value="AsnB_N"/>
</dbReference>
<accession>A0A381UW95</accession>
<dbReference type="NCBIfam" id="TIGR01536">
    <property type="entry name" value="asn_synth_AEB"/>
    <property type="match status" value="1"/>
</dbReference>